<keyword evidence="7" id="KW-0808">Transferase</keyword>
<evidence type="ECO:0000313" key="8">
    <source>
        <dbReference type="Proteomes" id="UP000559860"/>
    </source>
</evidence>
<keyword evidence="4" id="KW-0238">DNA-binding</keyword>
<keyword evidence="3" id="KW-0805">Transcription regulation</keyword>
<comment type="caution">
    <text evidence="7">The sequence shown here is derived from an EMBL/GenBank/DDBJ whole genome shotgun (WGS) entry which is preliminary data.</text>
</comment>
<keyword evidence="7" id="KW-0032">Aminotransferase</keyword>
<dbReference type="Gene3D" id="1.10.10.10">
    <property type="entry name" value="Winged helix-like DNA-binding domain superfamily/Winged helix DNA-binding domain"/>
    <property type="match status" value="1"/>
</dbReference>
<keyword evidence="8" id="KW-1185">Reference proteome</keyword>
<evidence type="ECO:0000256" key="1">
    <source>
        <dbReference type="ARBA" id="ARBA00005384"/>
    </source>
</evidence>
<keyword evidence="5" id="KW-0804">Transcription</keyword>
<dbReference type="GO" id="GO:0003700">
    <property type="term" value="F:DNA-binding transcription factor activity"/>
    <property type="evidence" value="ECO:0007669"/>
    <property type="project" value="InterPro"/>
</dbReference>
<evidence type="ECO:0000259" key="6">
    <source>
        <dbReference type="PROSITE" id="PS50949"/>
    </source>
</evidence>
<dbReference type="CDD" id="cd00609">
    <property type="entry name" value="AAT_like"/>
    <property type="match status" value="1"/>
</dbReference>
<evidence type="ECO:0000256" key="3">
    <source>
        <dbReference type="ARBA" id="ARBA00023015"/>
    </source>
</evidence>
<dbReference type="PROSITE" id="PS50949">
    <property type="entry name" value="HTH_GNTR"/>
    <property type="match status" value="1"/>
</dbReference>
<dbReference type="PANTHER" id="PTHR46577:SF1">
    <property type="entry name" value="HTH-TYPE TRANSCRIPTIONAL REGULATORY PROTEIN GABR"/>
    <property type="match status" value="1"/>
</dbReference>
<dbReference type="PANTHER" id="PTHR46577">
    <property type="entry name" value="HTH-TYPE TRANSCRIPTIONAL REGULATORY PROTEIN GABR"/>
    <property type="match status" value="1"/>
</dbReference>
<dbReference type="SUPFAM" id="SSF46785">
    <property type="entry name" value="Winged helix' DNA-binding domain"/>
    <property type="match status" value="1"/>
</dbReference>
<dbReference type="InterPro" id="IPR004839">
    <property type="entry name" value="Aminotransferase_I/II_large"/>
</dbReference>
<evidence type="ECO:0000313" key="7">
    <source>
        <dbReference type="EMBL" id="MBB2168042.1"/>
    </source>
</evidence>
<accession>A0A7W4NVV8</accession>
<dbReference type="InterPro" id="IPR000524">
    <property type="entry name" value="Tscrpt_reg_HTH_GntR"/>
</dbReference>
<dbReference type="GO" id="GO:0030170">
    <property type="term" value="F:pyridoxal phosphate binding"/>
    <property type="evidence" value="ECO:0007669"/>
    <property type="project" value="InterPro"/>
</dbReference>
<dbReference type="SUPFAM" id="SSF53383">
    <property type="entry name" value="PLP-dependent transferases"/>
    <property type="match status" value="1"/>
</dbReference>
<dbReference type="InterPro" id="IPR015424">
    <property type="entry name" value="PyrdxlP-dep_Trfase"/>
</dbReference>
<evidence type="ECO:0000256" key="4">
    <source>
        <dbReference type="ARBA" id="ARBA00023125"/>
    </source>
</evidence>
<dbReference type="GO" id="GO:0008483">
    <property type="term" value="F:transaminase activity"/>
    <property type="evidence" value="ECO:0007669"/>
    <property type="project" value="UniProtKB-KW"/>
</dbReference>
<organism evidence="7 8">
    <name type="scientific">Gluconacetobacter aggeris</name>
    <dbReference type="NCBI Taxonomy" id="1286186"/>
    <lineage>
        <taxon>Bacteria</taxon>
        <taxon>Pseudomonadati</taxon>
        <taxon>Pseudomonadota</taxon>
        <taxon>Alphaproteobacteria</taxon>
        <taxon>Acetobacterales</taxon>
        <taxon>Acetobacteraceae</taxon>
        <taxon>Gluconacetobacter</taxon>
    </lineage>
</organism>
<dbReference type="Gene3D" id="3.40.640.10">
    <property type="entry name" value="Type I PLP-dependent aspartate aminotransferase-like (Major domain)"/>
    <property type="match status" value="1"/>
</dbReference>
<dbReference type="Proteomes" id="UP000559860">
    <property type="component" value="Unassembled WGS sequence"/>
</dbReference>
<sequence>MSDTETAPVFWSPFLFCCPLLASNRSMHFPIGGGLMRCEVRKDMAMSDMFAMPGIVDPLHDILAAGEDDIGRLISRLSDVLASETVLPGTRLPSRRVTAARFGLSVTLTDRIYRALESGGLIYTTLRSGSYYALPVPARVEPDAAVSPPRLRNQLPRSSTSGILAEELARRHAGPATRVADVTLDDRRLRKAAGRWLAERIPDASRQRIVATGGGHEAIHAVLKSLTVPGDVIFAEELTYSGIHSIAGKLGLSIIPIQLDRSGLIVDDLEHMLGTLTPKAIYCNPTFQNPGVTTLPNDRREKLANLARRYHVPIIEDDPYGAMFAGDTVPVSVFARNYAYYISSMSKSVSSALRVAFVLTPNVAASERLIGALSAIGTGLKEGELHYATDLIIRGEYCKIVLENRNILKERISVSESILEEVDCQISGFHIWINCNGRKKYLDISEIIRKNKINYSDGIMFSTNRPYQGIRIPLDSSFSIEDVARLSVRLQTIIP</sequence>
<protein>
    <submittedName>
        <fullName evidence="7">PLP-dependent aminotransferase family protein</fullName>
    </submittedName>
</protein>
<dbReference type="GO" id="GO:0003677">
    <property type="term" value="F:DNA binding"/>
    <property type="evidence" value="ECO:0007669"/>
    <property type="project" value="UniProtKB-KW"/>
</dbReference>
<dbReference type="InterPro" id="IPR051446">
    <property type="entry name" value="HTH_trans_reg/aminotransferase"/>
</dbReference>
<dbReference type="Gene3D" id="3.90.1150.10">
    <property type="entry name" value="Aspartate Aminotransferase, domain 1"/>
    <property type="match status" value="1"/>
</dbReference>
<dbReference type="EMBL" id="JABEQD010000003">
    <property type="protein sequence ID" value="MBB2168042.1"/>
    <property type="molecule type" value="Genomic_DNA"/>
</dbReference>
<dbReference type="InterPro" id="IPR015422">
    <property type="entry name" value="PyrdxlP-dep_Trfase_small"/>
</dbReference>
<gene>
    <name evidence="7" type="ORF">HLH36_06680</name>
</gene>
<reference evidence="7 8" key="1">
    <citation type="submission" date="2020-04" db="EMBL/GenBank/DDBJ databases">
        <title>Description of novel Gluconacetobacter.</title>
        <authorList>
            <person name="Sombolestani A."/>
        </authorList>
    </citation>
    <scope>NUCLEOTIDE SEQUENCE [LARGE SCALE GENOMIC DNA]</scope>
    <source>
        <strain evidence="7 8">LMG 27801</strain>
    </source>
</reference>
<dbReference type="InterPro" id="IPR036388">
    <property type="entry name" value="WH-like_DNA-bd_sf"/>
</dbReference>
<dbReference type="AlphaFoldDB" id="A0A7W4NVV8"/>
<evidence type="ECO:0000256" key="5">
    <source>
        <dbReference type="ARBA" id="ARBA00023163"/>
    </source>
</evidence>
<proteinExistence type="inferred from homology"/>
<name>A0A7W4NVV8_9PROT</name>
<dbReference type="Pfam" id="PF00155">
    <property type="entry name" value="Aminotran_1_2"/>
    <property type="match status" value="1"/>
</dbReference>
<dbReference type="InterPro" id="IPR036390">
    <property type="entry name" value="WH_DNA-bd_sf"/>
</dbReference>
<feature type="domain" description="HTH gntR-type" evidence="6">
    <location>
        <begin position="67"/>
        <end position="135"/>
    </location>
</feature>
<dbReference type="RefSeq" id="WP_182985642.1">
    <property type="nucleotide sequence ID" value="NZ_JABEQD010000003.1"/>
</dbReference>
<evidence type="ECO:0000256" key="2">
    <source>
        <dbReference type="ARBA" id="ARBA00022898"/>
    </source>
</evidence>
<keyword evidence="2" id="KW-0663">Pyridoxal phosphate</keyword>
<comment type="similarity">
    <text evidence="1">In the C-terminal section; belongs to the class-I pyridoxal-phosphate-dependent aminotransferase family.</text>
</comment>
<dbReference type="InterPro" id="IPR015421">
    <property type="entry name" value="PyrdxlP-dep_Trfase_major"/>
</dbReference>